<evidence type="ECO:0000313" key="8">
    <source>
        <dbReference type="EMBL" id="HIU56009.1"/>
    </source>
</evidence>
<dbReference type="PANTHER" id="PTHR30572">
    <property type="entry name" value="MEMBRANE COMPONENT OF TRANSPORTER-RELATED"/>
    <property type="match status" value="1"/>
</dbReference>
<dbReference type="GO" id="GO:0005886">
    <property type="term" value="C:plasma membrane"/>
    <property type="evidence" value="ECO:0007669"/>
    <property type="project" value="UniProtKB-SubCell"/>
</dbReference>
<evidence type="ECO:0000256" key="1">
    <source>
        <dbReference type="ARBA" id="ARBA00004651"/>
    </source>
</evidence>
<keyword evidence="5 6" id="KW-0472">Membrane</keyword>
<keyword evidence="3 6" id="KW-0812">Transmembrane</keyword>
<keyword evidence="4 6" id="KW-1133">Transmembrane helix</keyword>
<comment type="caution">
    <text evidence="8">The sequence shown here is derived from an EMBL/GenBank/DDBJ whole genome shotgun (WGS) entry which is preliminary data.</text>
</comment>
<organism evidence="8 9">
    <name type="scientific">Candidatus Gallibacteroides avistercoris</name>
    <dbReference type="NCBI Taxonomy" id="2840833"/>
    <lineage>
        <taxon>Bacteria</taxon>
        <taxon>Pseudomonadati</taxon>
        <taxon>Bacteroidota</taxon>
        <taxon>Bacteroidia</taxon>
        <taxon>Bacteroidales</taxon>
        <taxon>Bacteroidaceae</taxon>
        <taxon>Bacteroidaceae incertae sedis</taxon>
        <taxon>Candidatus Gallibacteroides</taxon>
    </lineage>
</organism>
<evidence type="ECO:0000256" key="4">
    <source>
        <dbReference type="ARBA" id="ARBA00022989"/>
    </source>
</evidence>
<dbReference type="InterPro" id="IPR050250">
    <property type="entry name" value="Macrolide_Exporter_MacB"/>
</dbReference>
<dbReference type="EMBL" id="DVNA01000217">
    <property type="protein sequence ID" value="HIU56009.1"/>
    <property type="molecule type" value="Genomic_DNA"/>
</dbReference>
<evidence type="ECO:0000256" key="3">
    <source>
        <dbReference type="ARBA" id="ARBA00022692"/>
    </source>
</evidence>
<reference evidence="8" key="2">
    <citation type="journal article" date="2021" name="PeerJ">
        <title>Extensive microbial diversity within the chicken gut microbiome revealed by metagenomics and culture.</title>
        <authorList>
            <person name="Gilroy R."/>
            <person name="Ravi A."/>
            <person name="Getino M."/>
            <person name="Pursley I."/>
            <person name="Horton D.L."/>
            <person name="Alikhan N.F."/>
            <person name="Baker D."/>
            <person name="Gharbi K."/>
            <person name="Hall N."/>
            <person name="Watson M."/>
            <person name="Adriaenssens E.M."/>
            <person name="Foster-Nyarko E."/>
            <person name="Jarju S."/>
            <person name="Secka A."/>
            <person name="Antonio M."/>
            <person name="Oren A."/>
            <person name="Chaudhuri R.R."/>
            <person name="La Ragione R."/>
            <person name="Hildebrand F."/>
            <person name="Pallen M.J."/>
        </authorList>
    </citation>
    <scope>NUCLEOTIDE SEQUENCE</scope>
    <source>
        <strain evidence="8">CHK158-818</strain>
    </source>
</reference>
<feature type="transmembrane region" description="Helical" evidence="6">
    <location>
        <begin position="45"/>
        <end position="64"/>
    </location>
</feature>
<evidence type="ECO:0000259" key="7">
    <source>
        <dbReference type="Pfam" id="PF02687"/>
    </source>
</evidence>
<evidence type="ECO:0000256" key="5">
    <source>
        <dbReference type="ARBA" id="ARBA00023136"/>
    </source>
</evidence>
<dbReference type="Pfam" id="PF02687">
    <property type="entry name" value="FtsX"/>
    <property type="match status" value="1"/>
</dbReference>
<accession>A0A9D1M9A1</accession>
<dbReference type="GO" id="GO:0022857">
    <property type="term" value="F:transmembrane transporter activity"/>
    <property type="evidence" value="ECO:0007669"/>
    <property type="project" value="TreeGrafter"/>
</dbReference>
<name>A0A9D1M9A1_9BACT</name>
<evidence type="ECO:0000256" key="6">
    <source>
        <dbReference type="SAM" id="Phobius"/>
    </source>
</evidence>
<gene>
    <name evidence="8" type="ORF">IAB03_09430</name>
</gene>
<keyword evidence="2" id="KW-1003">Cell membrane</keyword>
<evidence type="ECO:0000256" key="2">
    <source>
        <dbReference type="ARBA" id="ARBA00022475"/>
    </source>
</evidence>
<feature type="transmembrane region" description="Helical" evidence="6">
    <location>
        <begin position="79"/>
        <end position="102"/>
    </location>
</feature>
<dbReference type="AlphaFoldDB" id="A0A9D1M9A1"/>
<protein>
    <submittedName>
        <fullName evidence="8">FtsX-like permease family protein</fullName>
    </submittedName>
</protein>
<comment type="subcellular location">
    <subcellularLocation>
        <location evidence="1">Cell membrane</location>
        <topology evidence="1">Multi-pass membrane protein</topology>
    </subcellularLocation>
</comment>
<dbReference type="InterPro" id="IPR003838">
    <property type="entry name" value="ABC3_permease_C"/>
</dbReference>
<dbReference type="Proteomes" id="UP000824112">
    <property type="component" value="Unassembled WGS sequence"/>
</dbReference>
<reference evidence="8" key="1">
    <citation type="submission" date="2020-10" db="EMBL/GenBank/DDBJ databases">
        <authorList>
            <person name="Gilroy R."/>
        </authorList>
    </citation>
    <scope>NUCLEOTIDE SEQUENCE</scope>
    <source>
        <strain evidence="8">CHK158-818</strain>
    </source>
</reference>
<dbReference type="PANTHER" id="PTHR30572:SF18">
    <property type="entry name" value="ABC-TYPE MACROLIDE FAMILY EXPORT SYSTEM PERMEASE COMPONENT 2"/>
    <property type="match status" value="1"/>
</dbReference>
<feature type="non-terminal residue" evidence="8">
    <location>
        <position position="1"/>
    </location>
</feature>
<feature type="domain" description="ABC3 transporter permease C-terminal" evidence="7">
    <location>
        <begin position="2"/>
        <end position="109"/>
    </location>
</feature>
<sequence>CIVGALFGIYSMVSLACERRRKEIAIRKINGAGYGTLIKLFLKKYILLLVVACAVAFPTGYLLMKPWLEQFVRRINMDGWVYGSILAAVAVMISGIVIARIWRTLHANPANEIRKE</sequence>
<proteinExistence type="predicted"/>
<evidence type="ECO:0000313" key="9">
    <source>
        <dbReference type="Proteomes" id="UP000824112"/>
    </source>
</evidence>